<dbReference type="InterPro" id="IPR028992">
    <property type="entry name" value="Hedgehog/Intein_dom"/>
</dbReference>
<evidence type="ECO:0000259" key="1">
    <source>
        <dbReference type="Pfam" id="PF13403"/>
    </source>
</evidence>
<dbReference type="InterPro" id="IPR036844">
    <property type="entry name" value="Hint_dom_sf"/>
</dbReference>
<reference evidence="3" key="1">
    <citation type="journal article" date="2019" name="Int. J. Syst. Evol. Microbiol.">
        <title>The Global Catalogue of Microorganisms (GCM) 10K type strain sequencing project: providing services to taxonomists for standard genome sequencing and annotation.</title>
        <authorList>
            <consortium name="The Broad Institute Genomics Platform"/>
            <consortium name="The Broad Institute Genome Sequencing Center for Infectious Disease"/>
            <person name="Wu L."/>
            <person name="Ma J."/>
        </authorList>
    </citation>
    <scope>NUCLEOTIDE SEQUENCE [LARGE SCALE GENOMIC DNA]</scope>
    <source>
        <strain evidence="3">CCUG 62953</strain>
    </source>
</reference>
<keyword evidence="3" id="KW-1185">Reference proteome</keyword>
<name>A0ABW3ZL33_9RHOB</name>
<organism evidence="2 3">
    <name type="scientific">Litorisediminicola beolgyonensis</name>
    <dbReference type="NCBI Taxonomy" id="1173614"/>
    <lineage>
        <taxon>Bacteria</taxon>
        <taxon>Pseudomonadati</taxon>
        <taxon>Pseudomonadota</taxon>
        <taxon>Alphaproteobacteria</taxon>
        <taxon>Rhodobacterales</taxon>
        <taxon>Paracoccaceae</taxon>
        <taxon>Litorisediminicola</taxon>
    </lineage>
</organism>
<feature type="domain" description="Hedgehog/Intein (Hint)" evidence="1">
    <location>
        <begin position="170"/>
        <end position="316"/>
    </location>
</feature>
<dbReference type="RefSeq" id="WP_386804744.1">
    <property type="nucleotide sequence ID" value="NZ_JBHTMU010000028.1"/>
</dbReference>
<comment type="caution">
    <text evidence="2">The sequence shown here is derived from an EMBL/GenBank/DDBJ whole genome shotgun (WGS) entry which is preliminary data.</text>
</comment>
<accession>A0ABW3ZL33</accession>
<dbReference type="Gene3D" id="2.170.16.10">
    <property type="entry name" value="Hedgehog/Intein (Hint) domain"/>
    <property type="match status" value="1"/>
</dbReference>
<evidence type="ECO:0000313" key="2">
    <source>
        <dbReference type="EMBL" id="MFD1343628.1"/>
    </source>
</evidence>
<dbReference type="PROSITE" id="PS50817">
    <property type="entry name" value="INTEIN_N_TER"/>
    <property type="match status" value="1"/>
</dbReference>
<dbReference type="EMBL" id="JBHTMU010000028">
    <property type="protein sequence ID" value="MFD1343628.1"/>
    <property type="molecule type" value="Genomic_DNA"/>
</dbReference>
<dbReference type="Proteomes" id="UP001597135">
    <property type="component" value="Unassembled WGS sequence"/>
</dbReference>
<sequence>MGTGFHGTFVLSWSQTSIDGLQAAPVCNLTTGSSWAWSGEALRVDQPGSVLRLDRRGGDGDIRRRAAHMVRRLVGAALGTGEGARSHDASLFDEPDSPVHAEAAVQDLSFVVTDGRKSYTVTVIELGPGSLPLLMFQDDLPPRGRDLWVVHDTLDRLRNSESAALGTGVICFTPGTRIATPDGPRRIEELREGDLIATKDNGAQQICWIGSRRMSGARLFAMPRLRPIRIRAGTLGAGRPDEELLVSPMHRVLVKGRAAQTLFNTSEVLVSASDLVDGENVVVDHTVREITYIHLLLPRHEVVFANGVETESFHPAATSLDGLDPSALARLKRLLPWVEDNPGGYGASARRSLTASEAAILKHDAA</sequence>
<proteinExistence type="predicted"/>
<dbReference type="Pfam" id="PF13403">
    <property type="entry name" value="Hint_2"/>
    <property type="match status" value="1"/>
</dbReference>
<protein>
    <submittedName>
        <fullName evidence="2">Hint domain-containing protein</fullName>
    </submittedName>
</protein>
<evidence type="ECO:0000313" key="3">
    <source>
        <dbReference type="Proteomes" id="UP001597135"/>
    </source>
</evidence>
<gene>
    <name evidence="2" type="ORF">ACFQ4E_14450</name>
</gene>
<dbReference type="CDD" id="cd00081">
    <property type="entry name" value="Hint"/>
    <property type="match status" value="1"/>
</dbReference>
<dbReference type="SUPFAM" id="SSF51294">
    <property type="entry name" value="Hedgehog/intein (Hint) domain"/>
    <property type="match status" value="1"/>
</dbReference>
<dbReference type="InterPro" id="IPR006141">
    <property type="entry name" value="Intein_N"/>
</dbReference>